<name>A0A8X6QUB2_NEPPI</name>
<evidence type="ECO:0000313" key="1">
    <source>
        <dbReference type="EMBL" id="GFU32276.1"/>
    </source>
</evidence>
<protein>
    <submittedName>
        <fullName evidence="1">Uncharacterized protein</fullName>
    </submittedName>
</protein>
<organism evidence="1 2">
    <name type="scientific">Nephila pilipes</name>
    <name type="common">Giant wood spider</name>
    <name type="synonym">Nephila maculata</name>
    <dbReference type="NCBI Taxonomy" id="299642"/>
    <lineage>
        <taxon>Eukaryota</taxon>
        <taxon>Metazoa</taxon>
        <taxon>Ecdysozoa</taxon>
        <taxon>Arthropoda</taxon>
        <taxon>Chelicerata</taxon>
        <taxon>Arachnida</taxon>
        <taxon>Araneae</taxon>
        <taxon>Araneomorphae</taxon>
        <taxon>Entelegynae</taxon>
        <taxon>Araneoidea</taxon>
        <taxon>Nephilidae</taxon>
        <taxon>Nephila</taxon>
    </lineage>
</organism>
<evidence type="ECO:0000313" key="2">
    <source>
        <dbReference type="Proteomes" id="UP000887013"/>
    </source>
</evidence>
<sequence>MFIPRNSHFKKTKKLYILGSCGASGQVPKLRGQKFSNRAMDSNSGSNKDRLLGVMGPAAIQMELGNKALTYCDVEFKRVKYKFSSAGLVTCI</sequence>
<accession>A0A8X6QUB2</accession>
<dbReference type="AlphaFoldDB" id="A0A8X6QUB2"/>
<keyword evidence="2" id="KW-1185">Reference proteome</keyword>
<reference evidence="1" key="1">
    <citation type="submission" date="2020-08" db="EMBL/GenBank/DDBJ databases">
        <title>Multicomponent nature underlies the extraordinary mechanical properties of spider dragline silk.</title>
        <authorList>
            <person name="Kono N."/>
            <person name="Nakamura H."/>
            <person name="Mori M."/>
            <person name="Yoshida Y."/>
            <person name="Ohtoshi R."/>
            <person name="Malay A.D."/>
            <person name="Moran D.A.P."/>
            <person name="Tomita M."/>
            <person name="Numata K."/>
            <person name="Arakawa K."/>
        </authorList>
    </citation>
    <scope>NUCLEOTIDE SEQUENCE</scope>
</reference>
<comment type="caution">
    <text evidence="1">The sequence shown here is derived from an EMBL/GenBank/DDBJ whole genome shotgun (WGS) entry which is preliminary data.</text>
</comment>
<dbReference type="Proteomes" id="UP000887013">
    <property type="component" value="Unassembled WGS sequence"/>
</dbReference>
<dbReference type="EMBL" id="BMAW01083126">
    <property type="protein sequence ID" value="GFU32276.1"/>
    <property type="molecule type" value="Genomic_DNA"/>
</dbReference>
<proteinExistence type="predicted"/>
<gene>
    <name evidence="1" type="ORF">NPIL_613621</name>
</gene>